<evidence type="ECO:0000256" key="1">
    <source>
        <dbReference type="SAM" id="MobiDB-lite"/>
    </source>
</evidence>
<dbReference type="InterPro" id="IPR047738">
    <property type="entry name" value="SAV_2336-like_N"/>
</dbReference>
<dbReference type="SUPFAM" id="SSF56784">
    <property type="entry name" value="HAD-like"/>
    <property type="match status" value="1"/>
</dbReference>
<organism evidence="2 3">
    <name type="scientific">Streptomyces sp. 900129855</name>
    <dbReference type="NCBI Taxonomy" id="3155129"/>
    <lineage>
        <taxon>Bacteria</taxon>
        <taxon>Bacillati</taxon>
        <taxon>Actinomycetota</taxon>
        <taxon>Actinomycetes</taxon>
        <taxon>Kitasatosporales</taxon>
        <taxon>Streptomycetaceae</taxon>
        <taxon>Streptomyces</taxon>
    </lineage>
</organism>
<dbReference type="Gene3D" id="3.40.50.1000">
    <property type="entry name" value="HAD superfamily/HAD-like"/>
    <property type="match status" value="1"/>
</dbReference>
<proteinExistence type="predicted"/>
<evidence type="ECO:0000313" key="2">
    <source>
        <dbReference type="EMBL" id="MEU3782522.1"/>
    </source>
</evidence>
<dbReference type="NCBIfam" id="NF041121">
    <property type="entry name" value="SAV_2336_NTERM"/>
    <property type="match status" value="1"/>
</dbReference>
<sequence>MASEDPPRRDTPREDPARENPARGDQSALERLSALLTAASGTAPTPRELAELLWLAREFGGPEAEPCGDPSGVGATPPSAPPAPTPAAGPTPADRGNRPAASPPLPASQPSSPADRVPLHLPTPQPHKDPAHPTTSAGRPVLAPAPPMLPHPLALQRALRPLKRTVPSARARLLDERATADRIARLGAHPDVWLPVLRPARDRWLRLSLVHDTGPTMPVWRPLIRELHTVLAQSGVFRTVTLHPATPDGRARHVPDPADGRTVTLVVSDCMGPQWRPGPAGELWYGTLRHWATRMPLAVVQPLPERLWPTTALPAEPGLLASPTAAAPLSAVTFTSYDPEAEPPPPASLPLPVLEPGAPWLANWAALVAGPGGTHTPGAAAWLPPAPAPALSAGPQTPDPARLPAQDLVLRFRATASPEAFRLAGHLALAVPSVPVMRLVQRAVNRDPRPAQLAEVILSGMLTTVPGPPGSYDFRPGVRDLLLRTLPRTTRGRTRALLDRIGGLIDERAGRTTGEFHAEAAAVETDGTDTGPAFATVSEETVRRLGGAVDEPAQPSIRFETDADLTAHPETRITLELAVHEVLARGDLTPQQYEIHVRGDGYVVQVHPDAYLLPVLAAALRWLPGPLTDLAEPPRLRVTFQNGPPAPAPPEAGALVLLTVHPDLYDDFAHSSAAFGPHRFRPLYGDAPDGPPLAWYCPLPAPRAEDEERDLVRGPLLTQDLRQLGIPAPGRTAIVHTRPDGPFTLLNPVDPYGGRPPGPTTYYEVDLGPQHAVHRVLLPSSGKGEFRAAVELSWRVADPVAFVRAEATGVSGRLLAHLLESGSRITRHHSVRRAAGAQRAVNAQLGRWPVPGLAVTCAVTLAPDYAPPPQVRNSAAPAARPPAELLADAETVLFGFDGPLTRLFTAPSARAAALDLLSLVAEHRDPEDALAGRPPGDPDVAGRELFAHPLDVLRTFARDRLGPLLRDRLDELELRAVPDAPTTHHSVVLVRTLHGTGRRVGVVTDVCEQAVHRSLEAYRLPLAGVHGRDDDLRRLMPDPHCLLRALRPLGTPAATGVLIGSSLAELAAAKTVGLRFIGLARNPTAEQALVEAGCDATVSSLTPVLEAARTL</sequence>
<feature type="compositionally biased region" description="Basic and acidic residues" evidence="1">
    <location>
        <begin position="1"/>
        <end position="22"/>
    </location>
</feature>
<dbReference type="EMBL" id="JBEZVE010000009">
    <property type="protein sequence ID" value="MEU3782522.1"/>
    <property type="molecule type" value="Genomic_DNA"/>
</dbReference>
<feature type="region of interest" description="Disordered" evidence="1">
    <location>
        <begin position="1"/>
        <end position="27"/>
    </location>
</feature>
<feature type="compositionally biased region" description="Pro residues" evidence="1">
    <location>
        <begin position="78"/>
        <end position="89"/>
    </location>
</feature>
<name>A0ABV2ZIY7_9ACTN</name>
<reference evidence="2 3" key="1">
    <citation type="submission" date="2024-06" db="EMBL/GenBank/DDBJ databases">
        <title>The Natural Products Discovery Center: Release of the First 8490 Sequenced Strains for Exploring Actinobacteria Biosynthetic Diversity.</title>
        <authorList>
            <person name="Kalkreuter E."/>
            <person name="Kautsar S.A."/>
            <person name="Yang D."/>
            <person name="Bader C.D."/>
            <person name="Teijaro C.N."/>
            <person name="Fluegel L."/>
            <person name="Davis C.M."/>
            <person name="Simpson J.R."/>
            <person name="Lauterbach L."/>
            <person name="Steele A.D."/>
            <person name="Gui C."/>
            <person name="Meng S."/>
            <person name="Li G."/>
            <person name="Viehrig K."/>
            <person name="Ye F."/>
            <person name="Su P."/>
            <person name="Kiefer A.F."/>
            <person name="Nichols A."/>
            <person name="Cepeda A.J."/>
            <person name="Yan W."/>
            <person name="Fan B."/>
            <person name="Jiang Y."/>
            <person name="Adhikari A."/>
            <person name="Zheng C.-J."/>
            <person name="Schuster L."/>
            <person name="Cowan T.M."/>
            <person name="Smanski M.J."/>
            <person name="Chevrette M.G."/>
            <person name="De Carvalho L.P.S."/>
            <person name="Shen B."/>
        </authorList>
    </citation>
    <scope>NUCLEOTIDE SEQUENCE [LARGE SCALE GENOMIC DNA]</scope>
    <source>
        <strain evidence="2 3">NPDC033843</strain>
    </source>
</reference>
<comment type="caution">
    <text evidence="2">The sequence shown here is derived from an EMBL/GenBank/DDBJ whole genome shotgun (WGS) entry which is preliminary data.</text>
</comment>
<dbReference type="InterPro" id="IPR036412">
    <property type="entry name" value="HAD-like_sf"/>
</dbReference>
<feature type="region of interest" description="Disordered" evidence="1">
    <location>
        <begin position="60"/>
        <end position="149"/>
    </location>
</feature>
<gene>
    <name evidence="2" type="ORF">AB0E89_18430</name>
</gene>
<keyword evidence="3" id="KW-1185">Reference proteome</keyword>
<dbReference type="RefSeq" id="WP_334580383.1">
    <property type="nucleotide sequence ID" value="NZ_JBEZVE010000009.1"/>
</dbReference>
<protein>
    <submittedName>
        <fullName evidence="2">SAV_2336 N-terminal domain-related protein</fullName>
    </submittedName>
</protein>
<accession>A0ABV2ZIY7</accession>
<dbReference type="Proteomes" id="UP001550739">
    <property type="component" value="Unassembled WGS sequence"/>
</dbReference>
<evidence type="ECO:0000313" key="3">
    <source>
        <dbReference type="Proteomes" id="UP001550739"/>
    </source>
</evidence>
<dbReference type="InterPro" id="IPR023214">
    <property type="entry name" value="HAD_sf"/>
</dbReference>